<evidence type="ECO:0000313" key="2">
    <source>
        <dbReference type="Proteomes" id="UP000304953"/>
    </source>
</evidence>
<evidence type="ECO:0000313" key="1">
    <source>
        <dbReference type="EMBL" id="TGY84434.1"/>
    </source>
</evidence>
<gene>
    <name evidence="1" type="ORF">E5329_29280</name>
</gene>
<accession>A0AC61RJV5</accession>
<dbReference type="EMBL" id="SRYA01000239">
    <property type="protein sequence ID" value="TGY84434.1"/>
    <property type="molecule type" value="Genomic_DNA"/>
</dbReference>
<organism evidence="1 2">
    <name type="scientific">Petralouisia muris</name>
    <dbReference type="NCBI Taxonomy" id="3032872"/>
    <lineage>
        <taxon>Bacteria</taxon>
        <taxon>Bacillati</taxon>
        <taxon>Bacillota</taxon>
        <taxon>Clostridia</taxon>
        <taxon>Lachnospirales</taxon>
        <taxon>Lachnospiraceae</taxon>
        <taxon>Petralouisia</taxon>
    </lineage>
</organism>
<keyword evidence="2" id="KW-1185">Reference proteome</keyword>
<feature type="non-terminal residue" evidence="1">
    <location>
        <position position="1"/>
    </location>
</feature>
<sequence length="166" mass="18549">REERLAEIEGALRKKCKEMTYAENMLEINGAGANIPAGMLAEMGDVSRFDDVKEIQKLSGMGLASCSSGKRKGRTKISRRGRKRLRCWLFQAAKSAVSHADEFKQLNERCATRANNPLKKMQSLLVIACKMLRVIYAILKTGAMYDPQKMLKDIKRPEAVQAQTAA</sequence>
<dbReference type="Proteomes" id="UP000304953">
    <property type="component" value="Unassembled WGS sequence"/>
</dbReference>
<reference evidence="1" key="1">
    <citation type="submission" date="2019-04" db="EMBL/GenBank/DDBJ databases">
        <title>Microbes associate with the intestines of laboratory mice.</title>
        <authorList>
            <person name="Navarre W."/>
            <person name="Wong E."/>
            <person name="Huang K."/>
            <person name="Tropini C."/>
            <person name="Ng K."/>
            <person name="Yu B."/>
        </authorList>
    </citation>
    <scope>NUCLEOTIDE SEQUENCE</scope>
    <source>
        <strain evidence="1">NM01_1-7b</strain>
    </source>
</reference>
<name>A0AC61RJV5_9FIRM</name>
<comment type="caution">
    <text evidence="1">The sequence shown here is derived from an EMBL/GenBank/DDBJ whole genome shotgun (WGS) entry which is preliminary data.</text>
</comment>
<protein>
    <submittedName>
        <fullName evidence="1">IS110 family transposase</fullName>
    </submittedName>
</protein>
<proteinExistence type="predicted"/>